<dbReference type="PROSITE" id="PS51891">
    <property type="entry name" value="CENP_V_GFA"/>
    <property type="match status" value="1"/>
</dbReference>
<dbReference type="PANTHER" id="PTHR33337:SF40">
    <property type="entry name" value="CENP-V_GFA DOMAIN-CONTAINING PROTEIN-RELATED"/>
    <property type="match status" value="1"/>
</dbReference>
<sequence>MKVTVRSHAVAVSACHCSMCRRWSGAAMWVLEAPGDAVEVTGPVQRYRSSSFAERAWCAECGTQLWIKDDDGPYEVSPGLFDGARGLPLSHEIYVDQAFASVVLAGEHKRMTRAEYEASERYVEGEA</sequence>
<evidence type="ECO:0000256" key="4">
    <source>
        <dbReference type="ARBA" id="ARBA00023239"/>
    </source>
</evidence>
<evidence type="ECO:0000313" key="7">
    <source>
        <dbReference type="Proteomes" id="UP001589670"/>
    </source>
</evidence>
<evidence type="ECO:0000256" key="1">
    <source>
        <dbReference type="ARBA" id="ARBA00005495"/>
    </source>
</evidence>
<keyword evidence="7" id="KW-1185">Reference proteome</keyword>
<evidence type="ECO:0000256" key="2">
    <source>
        <dbReference type="ARBA" id="ARBA00022723"/>
    </source>
</evidence>
<dbReference type="InterPro" id="IPR006913">
    <property type="entry name" value="CENP-V/GFA"/>
</dbReference>
<comment type="similarity">
    <text evidence="1">Belongs to the Gfa family.</text>
</comment>
<gene>
    <name evidence="6" type="ORF">ACFFU4_06240</name>
</gene>
<dbReference type="InterPro" id="IPR011057">
    <property type="entry name" value="Mss4-like_sf"/>
</dbReference>
<name>A0ABV5HZT5_9RHOB</name>
<evidence type="ECO:0000259" key="5">
    <source>
        <dbReference type="PROSITE" id="PS51891"/>
    </source>
</evidence>
<dbReference type="EMBL" id="JBHMEC010000009">
    <property type="protein sequence ID" value="MFB9149351.1"/>
    <property type="molecule type" value="Genomic_DNA"/>
</dbReference>
<keyword evidence="4" id="KW-0456">Lyase</keyword>
<comment type="caution">
    <text evidence="6">The sequence shown here is derived from an EMBL/GenBank/DDBJ whole genome shotgun (WGS) entry which is preliminary data.</text>
</comment>
<dbReference type="SUPFAM" id="SSF51316">
    <property type="entry name" value="Mss4-like"/>
    <property type="match status" value="1"/>
</dbReference>
<dbReference type="Proteomes" id="UP001589670">
    <property type="component" value="Unassembled WGS sequence"/>
</dbReference>
<reference evidence="6 7" key="1">
    <citation type="submission" date="2024-09" db="EMBL/GenBank/DDBJ databases">
        <authorList>
            <person name="Sun Q."/>
            <person name="Mori K."/>
        </authorList>
    </citation>
    <scope>NUCLEOTIDE SEQUENCE [LARGE SCALE GENOMIC DNA]</scope>
    <source>
        <strain evidence="6 7">CECT 9424</strain>
    </source>
</reference>
<feature type="domain" description="CENP-V/GFA" evidence="5">
    <location>
        <begin position="1"/>
        <end position="95"/>
    </location>
</feature>
<keyword evidence="2" id="KW-0479">Metal-binding</keyword>
<dbReference type="Gene3D" id="3.90.1590.10">
    <property type="entry name" value="glutathione-dependent formaldehyde- activating enzyme (gfa)"/>
    <property type="match status" value="1"/>
</dbReference>
<evidence type="ECO:0000313" key="6">
    <source>
        <dbReference type="EMBL" id="MFB9149351.1"/>
    </source>
</evidence>
<dbReference type="PANTHER" id="PTHR33337">
    <property type="entry name" value="GFA DOMAIN-CONTAINING PROTEIN"/>
    <property type="match status" value="1"/>
</dbReference>
<organism evidence="6 7">
    <name type="scientific">Roseovarius ramblicola</name>
    <dbReference type="NCBI Taxonomy" id="2022336"/>
    <lineage>
        <taxon>Bacteria</taxon>
        <taxon>Pseudomonadati</taxon>
        <taxon>Pseudomonadota</taxon>
        <taxon>Alphaproteobacteria</taxon>
        <taxon>Rhodobacterales</taxon>
        <taxon>Roseobacteraceae</taxon>
        <taxon>Roseovarius</taxon>
    </lineage>
</organism>
<evidence type="ECO:0000256" key="3">
    <source>
        <dbReference type="ARBA" id="ARBA00022833"/>
    </source>
</evidence>
<dbReference type="Pfam" id="PF04828">
    <property type="entry name" value="GFA"/>
    <property type="match status" value="1"/>
</dbReference>
<accession>A0ABV5HZT5</accession>
<proteinExistence type="inferred from homology"/>
<protein>
    <submittedName>
        <fullName evidence="6">GFA family protein</fullName>
    </submittedName>
</protein>
<dbReference type="RefSeq" id="WP_377068171.1">
    <property type="nucleotide sequence ID" value="NZ_JBHMEC010000009.1"/>
</dbReference>
<keyword evidence="3" id="KW-0862">Zinc</keyword>